<keyword evidence="3" id="KW-0812">Transmembrane</keyword>
<accession>A0A5B8RC76</accession>
<evidence type="ECO:0000256" key="3">
    <source>
        <dbReference type="SAM" id="Phobius"/>
    </source>
</evidence>
<dbReference type="CDD" id="cd07989">
    <property type="entry name" value="LPLAT_AGPAT-like"/>
    <property type="match status" value="1"/>
</dbReference>
<keyword evidence="1" id="KW-0808">Transferase</keyword>
<dbReference type="AlphaFoldDB" id="A0A5B8RC76"/>
<dbReference type="InterPro" id="IPR002123">
    <property type="entry name" value="Plipid/glycerol_acylTrfase"/>
</dbReference>
<dbReference type="PANTHER" id="PTHR10434">
    <property type="entry name" value="1-ACYL-SN-GLYCEROL-3-PHOSPHATE ACYLTRANSFERASE"/>
    <property type="match status" value="1"/>
</dbReference>
<keyword evidence="3" id="KW-0472">Membrane</keyword>
<name>A0A5B8RC76_9ZZZZ</name>
<dbReference type="EMBL" id="MN079094">
    <property type="protein sequence ID" value="QEA05074.1"/>
    <property type="molecule type" value="Genomic_DNA"/>
</dbReference>
<dbReference type="SUPFAM" id="SSF69593">
    <property type="entry name" value="Glycerol-3-phosphate (1)-acyltransferase"/>
    <property type="match status" value="1"/>
</dbReference>
<evidence type="ECO:0000259" key="4">
    <source>
        <dbReference type="SMART" id="SM00563"/>
    </source>
</evidence>
<organism evidence="5">
    <name type="scientific">uncultured organism</name>
    <dbReference type="NCBI Taxonomy" id="155900"/>
    <lineage>
        <taxon>unclassified sequences</taxon>
        <taxon>environmental samples</taxon>
    </lineage>
</organism>
<keyword evidence="3" id="KW-1133">Transmembrane helix</keyword>
<sequence length="258" mass="29208">MTDQTATPRLLQGIIFRSGVVISVVLWGLLSLFTAVLPFRWRYWFISRWCWWLRVWLRISAGITEEIEGRENIPSEPGVVMAKHQSAWETVALVRLFYPQTWVVKRELLWLPVFGWAFGLLRPIGIDRGAGRDAVRQVVRKGSARLADGQWVIVYPEGTRVPAGHKARYRAGGAILACETGSTITPVAHNAGEHWPRDGWHIRPGVVRLRIGPPIETAGRKPDEVMTEVEAWIERETAALSALGYPGTPFERRTKRRG</sequence>
<gene>
    <name evidence="5" type="ORF">KBTEX_01393</name>
</gene>
<proteinExistence type="predicted"/>
<evidence type="ECO:0000256" key="2">
    <source>
        <dbReference type="ARBA" id="ARBA00023315"/>
    </source>
</evidence>
<evidence type="ECO:0000313" key="5">
    <source>
        <dbReference type="EMBL" id="QEA05074.1"/>
    </source>
</evidence>
<dbReference type="GO" id="GO:0003841">
    <property type="term" value="F:1-acylglycerol-3-phosphate O-acyltransferase activity"/>
    <property type="evidence" value="ECO:0007669"/>
    <property type="project" value="TreeGrafter"/>
</dbReference>
<dbReference type="GO" id="GO:0006654">
    <property type="term" value="P:phosphatidic acid biosynthetic process"/>
    <property type="evidence" value="ECO:0007669"/>
    <property type="project" value="TreeGrafter"/>
</dbReference>
<evidence type="ECO:0000256" key="1">
    <source>
        <dbReference type="ARBA" id="ARBA00022679"/>
    </source>
</evidence>
<reference evidence="5" key="1">
    <citation type="submission" date="2019-06" db="EMBL/GenBank/DDBJ databases">
        <authorList>
            <person name="Murdoch R.W."/>
            <person name="Fathepure B."/>
        </authorList>
    </citation>
    <scope>NUCLEOTIDE SEQUENCE</scope>
</reference>
<dbReference type="SMART" id="SM00563">
    <property type="entry name" value="PlsC"/>
    <property type="match status" value="1"/>
</dbReference>
<keyword evidence="2" id="KW-0012">Acyltransferase</keyword>
<dbReference type="Pfam" id="PF01553">
    <property type="entry name" value="Acyltransferase"/>
    <property type="match status" value="1"/>
</dbReference>
<feature type="transmembrane region" description="Helical" evidence="3">
    <location>
        <begin position="20"/>
        <end position="39"/>
    </location>
</feature>
<protein>
    <recommendedName>
        <fullName evidence="4">Phospholipid/glycerol acyltransferase domain-containing protein</fullName>
    </recommendedName>
</protein>
<feature type="domain" description="Phospholipid/glycerol acyltransferase" evidence="4">
    <location>
        <begin position="78"/>
        <end position="192"/>
    </location>
</feature>
<dbReference type="PANTHER" id="PTHR10434:SF40">
    <property type="entry name" value="1-ACYL-SN-GLYCEROL-3-PHOSPHATE ACYLTRANSFERASE"/>
    <property type="match status" value="1"/>
</dbReference>